<dbReference type="EMBL" id="JALBUU010000079">
    <property type="protein sequence ID" value="MCI0755904.1"/>
    <property type="molecule type" value="Genomic_DNA"/>
</dbReference>
<proteinExistence type="predicted"/>
<dbReference type="InterPro" id="IPR036388">
    <property type="entry name" value="WH-like_DNA-bd_sf"/>
</dbReference>
<evidence type="ECO:0000313" key="4">
    <source>
        <dbReference type="Proteomes" id="UP001201985"/>
    </source>
</evidence>
<dbReference type="Pfam" id="PF00126">
    <property type="entry name" value="HTH_1"/>
    <property type="match status" value="1"/>
</dbReference>
<name>A0ABS9WBD0_9PROT</name>
<feature type="region of interest" description="Disordered" evidence="1">
    <location>
        <begin position="82"/>
        <end position="121"/>
    </location>
</feature>
<dbReference type="Proteomes" id="UP001201985">
    <property type="component" value="Unassembled WGS sequence"/>
</dbReference>
<feature type="domain" description="HTH lysR-type" evidence="2">
    <location>
        <begin position="18"/>
        <end position="77"/>
    </location>
</feature>
<evidence type="ECO:0000313" key="3">
    <source>
        <dbReference type="EMBL" id="MCI0755904.1"/>
    </source>
</evidence>
<evidence type="ECO:0000259" key="2">
    <source>
        <dbReference type="Pfam" id="PF00126"/>
    </source>
</evidence>
<dbReference type="InterPro" id="IPR051815">
    <property type="entry name" value="Molybdate_resp_trans_reg"/>
</dbReference>
<feature type="compositionally biased region" description="Basic residues" evidence="1">
    <location>
        <begin position="94"/>
        <end position="103"/>
    </location>
</feature>
<organism evidence="3 4">
    <name type="scientific">Teichococcus vastitatis</name>
    <dbReference type="NCBI Taxonomy" id="2307076"/>
    <lineage>
        <taxon>Bacteria</taxon>
        <taxon>Pseudomonadati</taxon>
        <taxon>Pseudomonadota</taxon>
        <taxon>Alphaproteobacteria</taxon>
        <taxon>Acetobacterales</taxon>
        <taxon>Roseomonadaceae</taxon>
        <taxon>Roseomonas</taxon>
    </lineage>
</organism>
<dbReference type="RefSeq" id="WP_238384210.1">
    <property type="nucleotide sequence ID" value="NZ_JALBUU010000079.1"/>
</dbReference>
<accession>A0ABS9WBD0</accession>
<comment type="caution">
    <text evidence="3">The sequence shown here is derived from an EMBL/GenBank/DDBJ whole genome shotgun (WGS) entry which is preliminary data.</text>
</comment>
<dbReference type="InterPro" id="IPR000847">
    <property type="entry name" value="LysR_HTH_N"/>
</dbReference>
<dbReference type="PANTHER" id="PTHR30432:SF1">
    <property type="entry name" value="DNA-BINDING TRANSCRIPTIONAL DUAL REGULATOR MODE"/>
    <property type="match status" value="1"/>
</dbReference>
<gene>
    <name evidence="3" type="ORF">MON41_19755</name>
</gene>
<evidence type="ECO:0000256" key="1">
    <source>
        <dbReference type="SAM" id="MobiDB-lite"/>
    </source>
</evidence>
<dbReference type="Gene3D" id="1.10.10.10">
    <property type="entry name" value="Winged helix-like DNA-binding domain superfamily/Winged helix DNA-binding domain"/>
    <property type="match status" value="1"/>
</dbReference>
<dbReference type="PANTHER" id="PTHR30432">
    <property type="entry name" value="TRANSCRIPTIONAL REGULATOR MODE"/>
    <property type="match status" value="1"/>
</dbReference>
<keyword evidence="4" id="KW-1185">Reference proteome</keyword>
<reference evidence="3 4" key="1">
    <citation type="submission" date="2022-03" db="EMBL/GenBank/DDBJ databases">
        <title>Complete genome analysis of Roseomonas KG 17.1 : a prolific producer of plant growth promoters.</title>
        <authorList>
            <person name="Saadouli I."/>
            <person name="Najjari A."/>
            <person name="Mosbah A."/>
            <person name="Ouzari H.I."/>
        </authorList>
    </citation>
    <scope>NUCLEOTIDE SEQUENCE [LARGE SCALE GENOMIC DNA]</scope>
    <source>
        <strain evidence="3 4">KG17-1</strain>
    </source>
</reference>
<sequence>MSLRLNLGGGRRIGSGKIRLLEEIGRTGSISGAGRALGMSYRRAWEWVEALNRDLRRSVVEAAAGGSGGGARLTEAGLAIVAQDGTSRPNPTPSRRRGWRRWHLPPDPSDGPGVAGLRLVP</sequence>
<dbReference type="InterPro" id="IPR036390">
    <property type="entry name" value="WH_DNA-bd_sf"/>
</dbReference>
<dbReference type="SUPFAM" id="SSF46785">
    <property type="entry name" value="Winged helix' DNA-binding domain"/>
    <property type="match status" value="1"/>
</dbReference>
<protein>
    <submittedName>
        <fullName evidence="3">LysR family transcriptional regulator</fullName>
    </submittedName>
</protein>